<reference evidence="1" key="1">
    <citation type="submission" date="2021-02" db="EMBL/GenBank/DDBJ databases">
        <authorList>
            <consortium name="DOE Joint Genome Institute"/>
            <person name="Ahrendt S."/>
            <person name="Looney B.P."/>
            <person name="Miyauchi S."/>
            <person name="Morin E."/>
            <person name="Drula E."/>
            <person name="Courty P.E."/>
            <person name="Chicoki N."/>
            <person name="Fauchery L."/>
            <person name="Kohler A."/>
            <person name="Kuo A."/>
            <person name="Labutti K."/>
            <person name="Pangilinan J."/>
            <person name="Lipzen A."/>
            <person name="Riley R."/>
            <person name="Andreopoulos W."/>
            <person name="He G."/>
            <person name="Johnson J."/>
            <person name="Barry K.W."/>
            <person name="Grigoriev I.V."/>
            <person name="Nagy L."/>
            <person name="Hibbett D."/>
            <person name="Henrissat B."/>
            <person name="Matheny P.B."/>
            <person name="Labbe J."/>
            <person name="Martin F."/>
        </authorList>
    </citation>
    <scope>NUCLEOTIDE SEQUENCE</scope>
    <source>
        <strain evidence="1">EC-137</strain>
    </source>
</reference>
<reference evidence="1" key="2">
    <citation type="journal article" date="2022" name="New Phytol.">
        <title>Evolutionary transition to the ectomycorrhizal habit in the genomes of a hyperdiverse lineage of mushroom-forming fungi.</title>
        <authorList>
            <person name="Looney B."/>
            <person name="Miyauchi S."/>
            <person name="Morin E."/>
            <person name="Drula E."/>
            <person name="Courty P.E."/>
            <person name="Kohler A."/>
            <person name="Kuo A."/>
            <person name="LaButti K."/>
            <person name="Pangilinan J."/>
            <person name="Lipzen A."/>
            <person name="Riley R."/>
            <person name="Andreopoulos W."/>
            <person name="He G."/>
            <person name="Johnson J."/>
            <person name="Nolan M."/>
            <person name="Tritt A."/>
            <person name="Barry K.W."/>
            <person name="Grigoriev I.V."/>
            <person name="Nagy L.G."/>
            <person name="Hibbett D."/>
            <person name="Henrissat B."/>
            <person name="Matheny P.B."/>
            <person name="Labbe J."/>
            <person name="Martin F.M."/>
        </authorList>
    </citation>
    <scope>NUCLEOTIDE SEQUENCE</scope>
    <source>
        <strain evidence="1">EC-137</strain>
    </source>
</reference>
<gene>
    <name evidence="1" type="ORF">K488DRAFT_52606</name>
</gene>
<evidence type="ECO:0000313" key="1">
    <source>
        <dbReference type="EMBL" id="KAI0031213.1"/>
    </source>
</evidence>
<protein>
    <submittedName>
        <fullName evidence="1">Uncharacterized protein</fullName>
    </submittedName>
</protein>
<keyword evidence="2" id="KW-1185">Reference proteome</keyword>
<comment type="caution">
    <text evidence="1">The sequence shown here is derived from an EMBL/GenBank/DDBJ whole genome shotgun (WGS) entry which is preliminary data.</text>
</comment>
<proteinExistence type="predicted"/>
<organism evidence="1 2">
    <name type="scientific">Vararia minispora EC-137</name>
    <dbReference type="NCBI Taxonomy" id="1314806"/>
    <lineage>
        <taxon>Eukaryota</taxon>
        <taxon>Fungi</taxon>
        <taxon>Dikarya</taxon>
        <taxon>Basidiomycota</taxon>
        <taxon>Agaricomycotina</taxon>
        <taxon>Agaricomycetes</taxon>
        <taxon>Russulales</taxon>
        <taxon>Lachnocladiaceae</taxon>
        <taxon>Vararia</taxon>
    </lineage>
</organism>
<sequence>MRAHQLAVALVLGLPISFVRAQYTLKKTYQGSSFFDDWTFYGNFDDTNNGHVIYLNRQDAFSQKLVSITQANNAIIRVDNFTTLPITSPTLVEKRNSVRINTNDLYGVGSLWVADFAHVPYGCGVWGAFWSTPTNTSINFAPWPTGGEIDTFESWNLIQDSHYTLHTIPGCTVTNPSQTSSAFASMDCSAGNPVGAQGCSSNSTDQNTVGPNFSNVGGGIWITELASTGISIWFFERANIPQSLKGNATSLDTSTFGTPAFNVPSTSCNVGSVFKPQSLIFDITLCGEADYNQTQTCASRGACLQNTVWGNGSNFDEAYFEIQSIKVFQSTTTASGGSSAGSTAPQPTSSAGATSSGSTSTSGALALLATSASASIYAVVGAAMFLAMLSA</sequence>
<accession>A0ACB8QH97</accession>
<dbReference type="EMBL" id="MU273589">
    <property type="protein sequence ID" value="KAI0031213.1"/>
    <property type="molecule type" value="Genomic_DNA"/>
</dbReference>
<dbReference type="Proteomes" id="UP000814128">
    <property type="component" value="Unassembled WGS sequence"/>
</dbReference>
<name>A0ACB8QH97_9AGAM</name>
<evidence type="ECO:0000313" key="2">
    <source>
        <dbReference type="Proteomes" id="UP000814128"/>
    </source>
</evidence>